<reference evidence="1" key="1">
    <citation type="submission" date="2021-02" db="EMBL/GenBank/DDBJ databases">
        <authorList>
            <consortium name="DOE Joint Genome Institute"/>
            <person name="Ahrendt S."/>
            <person name="Looney B.P."/>
            <person name="Miyauchi S."/>
            <person name="Morin E."/>
            <person name="Drula E."/>
            <person name="Courty P.E."/>
            <person name="Chicoki N."/>
            <person name="Fauchery L."/>
            <person name="Kohler A."/>
            <person name="Kuo A."/>
            <person name="Labutti K."/>
            <person name="Pangilinan J."/>
            <person name="Lipzen A."/>
            <person name="Riley R."/>
            <person name="Andreopoulos W."/>
            <person name="He G."/>
            <person name="Johnson J."/>
            <person name="Barry K.W."/>
            <person name="Grigoriev I.V."/>
            <person name="Nagy L."/>
            <person name="Hibbett D."/>
            <person name="Henrissat B."/>
            <person name="Matheny P.B."/>
            <person name="Labbe J."/>
            <person name="Martin F."/>
        </authorList>
    </citation>
    <scope>NUCLEOTIDE SEQUENCE</scope>
    <source>
        <strain evidence="1">EC-137</strain>
    </source>
</reference>
<dbReference type="EMBL" id="MU273528">
    <property type="protein sequence ID" value="KAI0033077.1"/>
    <property type="molecule type" value="Genomic_DNA"/>
</dbReference>
<sequence>MIPLVRLHDLTTGELAVRLGGAKAGLLNSSLGNLVELVVATTALRKCQLRVVQASLIGSMLSKLLLVLGLCLFAGGLRFSEQYGFDPAASQIHSSLLSISVGALLMPAAYHFSLSGGTNVASKDQKADILKMSRGVAIILLIVYIAYLAFHFYSHSYLFKDNMASTRHEISNPLQTLRSKRSNLNKRFTPQSEKTSRSASPTDEANRPSVFQSSHSIAELSPYGQASSPYASASDISIPLTTATSATLGGMNYGRSTAAAPAPALESTVRLIRHGSSPVPATQLPHDTRHPNPEVDEDRGNEREDATDDQPHELASKQPRLSYPLTLACLVVAAILVSLNAERLVEALEIMENTNESISTEWIGLIILPTVSCVAECITAVNVSRKDQLTLSISVAVGSTIQTALFVIPLMVVFGWILNKPLGLLFDPFETMVLFMSVYTMGYVIADGKSNWLEGALLICLYVIIAVAFWFYPGSTFSSTLAVCSADNA</sequence>
<name>A0ACB8QN25_9AGAM</name>
<gene>
    <name evidence="1" type="ORF">K488DRAFT_85235</name>
</gene>
<dbReference type="Proteomes" id="UP000814128">
    <property type="component" value="Unassembled WGS sequence"/>
</dbReference>
<organism evidence="1 2">
    <name type="scientific">Vararia minispora EC-137</name>
    <dbReference type="NCBI Taxonomy" id="1314806"/>
    <lineage>
        <taxon>Eukaryota</taxon>
        <taxon>Fungi</taxon>
        <taxon>Dikarya</taxon>
        <taxon>Basidiomycota</taxon>
        <taxon>Agaricomycotina</taxon>
        <taxon>Agaricomycetes</taxon>
        <taxon>Russulales</taxon>
        <taxon>Lachnocladiaceae</taxon>
        <taxon>Vararia</taxon>
    </lineage>
</organism>
<keyword evidence="2" id="KW-1185">Reference proteome</keyword>
<reference evidence="1" key="2">
    <citation type="journal article" date="2022" name="New Phytol.">
        <title>Evolutionary transition to the ectomycorrhizal habit in the genomes of a hyperdiverse lineage of mushroom-forming fungi.</title>
        <authorList>
            <person name="Looney B."/>
            <person name="Miyauchi S."/>
            <person name="Morin E."/>
            <person name="Drula E."/>
            <person name="Courty P.E."/>
            <person name="Kohler A."/>
            <person name="Kuo A."/>
            <person name="LaButti K."/>
            <person name="Pangilinan J."/>
            <person name="Lipzen A."/>
            <person name="Riley R."/>
            <person name="Andreopoulos W."/>
            <person name="He G."/>
            <person name="Johnson J."/>
            <person name="Nolan M."/>
            <person name="Tritt A."/>
            <person name="Barry K.W."/>
            <person name="Grigoriev I.V."/>
            <person name="Nagy L.G."/>
            <person name="Hibbett D."/>
            <person name="Henrissat B."/>
            <person name="Matheny P.B."/>
            <person name="Labbe J."/>
            <person name="Martin F.M."/>
        </authorList>
    </citation>
    <scope>NUCLEOTIDE SEQUENCE</scope>
    <source>
        <strain evidence="1">EC-137</strain>
    </source>
</reference>
<protein>
    <submittedName>
        <fullName evidence="1">Sodium/calcium exchanger protein-domain-containing protein</fullName>
    </submittedName>
</protein>
<comment type="caution">
    <text evidence="1">The sequence shown here is derived from an EMBL/GenBank/DDBJ whole genome shotgun (WGS) entry which is preliminary data.</text>
</comment>
<evidence type="ECO:0000313" key="1">
    <source>
        <dbReference type="EMBL" id="KAI0033077.1"/>
    </source>
</evidence>
<evidence type="ECO:0000313" key="2">
    <source>
        <dbReference type="Proteomes" id="UP000814128"/>
    </source>
</evidence>
<accession>A0ACB8QN25</accession>
<proteinExistence type="predicted"/>